<organism evidence="1 2">
    <name type="scientific">Trichonephila clavipes</name>
    <name type="common">Golden silk orbweaver</name>
    <name type="synonym">Nephila clavipes</name>
    <dbReference type="NCBI Taxonomy" id="2585209"/>
    <lineage>
        <taxon>Eukaryota</taxon>
        <taxon>Metazoa</taxon>
        <taxon>Ecdysozoa</taxon>
        <taxon>Arthropoda</taxon>
        <taxon>Chelicerata</taxon>
        <taxon>Arachnida</taxon>
        <taxon>Araneae</taxon>
        <taxon>Araneomorphae</taxon>
        <taxon>Entelegynae</taxon>
        <taxon>Araneoidea</taxon>
        <taxon>Nephilidae</taxon>
        <taxon>Trichonephila</taxon>
    </lineage>
</organism>
<protein>
    <submittedName>
        <fullName evidence="1">Uncharacterized protein</fullName>
    </submittedName>
</protein>
<dbReference type="AlphaFoldDB" id="A0A8X6SV45"/>
<name>A0A8X6SV45_TRICX</name>
<keyword evidence="2" id="KW-1185">Reference proteome</keyword>
<gene>
    <name evidence="1" type="primary">AVEN_109795_1</name>
    <name evidence="1" type="ORF">TNCV_1118611</name>
</gene>
<comment type="caution">
    <text evidence="1">The sequence shown here is derived from an EMBL/GenBank/DDBJ whole genome shotgun (WGS) entry which is preliminary data.</text>
</comment>
<dbReference type="EMBL" id="BMAU01021356">
    <property type="protein sequence ID" value="GFY20627.1"/>
    <property type="molecule type" value="Genomic_DNA"/>
</dbReference>
<evidence type="ECO:0000313" key="2">
    <source>
        <dbReference type="Proteomes" id="UP000887159"/>
    </source>
</evidence>
<sequence length="104" mass="12061">MTVSKFVLSSLGLSAFVMVPLAALSLSVGIVEVIDKALNIVERKEEHKQSYKFYKQLLNLYKAREISEEEVYKREEDFVNNLVHLPREKYMKQTLLNGYAYVSK</sequence>
<accession>A0A8X6SV45</accession>
<reference evidence="1" key="1">
    <citation type="submission" date="2020-08" db="EMBL/GenBank/DDBJ databases">
        <title>Multicomponent nature underlies the extraordinary mechanical properties of spider dragline silk.</title>
        <authorList>
            <person name="Kono N."/>
            <person name="Nakamura H."/>
            <person name="Mori M."/>
            <person name="Yoshida Y."/>
            <person name="Ohtoshi R."/>
            <person name="Malay A.D."/>
            <person name="Moran D.A.P."/>
            <person name="Tomita M."/>
            <person name="Numata K."/>
            <person name="Arakawa K."/>
        </authorList>
    </citation>
    <scope>NUCLEOTIDE SEQUENCE</scope>
</reference>
<proteinExistence type="predicted"/>
<evidence type="ECO:0000313" key="1">
    <source>
        <dbReference type="EMBL" id="GFY20627.1"/>
    </source>
</evidence>
<dbReference type="Proteomes" id="UP000887159">
    <property type="component" value="Unassembled WGS sequence"/>
</dbReference>